<evidence type="ECO:0000313" key="1">
    <source>
        <dbReference type="EMBL" id="KKM65907.1"/>
    </source>
</evidence>
<proteinExistence type="predicted"/>
<dbReference type="AlphaFoldDB" id="A0A0F9M9W5"/>
<gene>
    <name evidence="1" type="ORF">LCGC14_1486620</name>
</gene>
<comment type="caution">
    <text evidence="1">The sequence shown here is derived from an EMBL/GenBank/DDBJ whole genome shotgun (WGS) entry which is preliminary data.</text>
</comment>
<organism evidence="1">
    <name type="scientific">marine sediment metagenome</name>
    <dbReference type="NCBI Taxonomy" id="412755"/>
    <lineage>
        <taxon>unclassified sequences</taxon>
        <taxon>metagenomes</taxon>
        <taxon>ecological metagenomes</taxon>
    </lineage>
</organism>
<sequence>MKKKLNIRADGWSWRHLVWVVGALLGILLLAGAVRLAYDDGQDEGYTQGWDGAWDIAHERGYDMGYEDGSYRGSLLTCQAIFDMLEEEGMAEGGTSKLCPDIAATTYSP</sequence>
<reference evidence="1" key="1">
    <citation type="journal article" date="2015" name="Nature">
        <title>Complex archaea that bridge the gap between prokaryotes and eukaryotes.</title>
        <authorList>
            <person name="Spang A."/>
            <person name="Saw J.H."/>
            <person name="Jorgensen S.L."/>
            <person name="Zaremba-Niedzwiedzka K."/>
            <person name="Martijn J."/>
            <person name="Lind A.E."/>
            <person name="van Eijk R."/>
            <person name="Schleper C."/>
            <person name="Guy L."/>
            <person name="Ettema T.J."/>
        </authorList>
    </citation>
    <scope>NUCLEOTIDE SEQUENCE</scope>
</reference>
<name>A0A0F9M9W5_9ZZZZ</name>
<dbReference type="EMBL" id="LAZR01010638">
    <property type="protein sequence ID" value="KKM65907.1"/>
    <property type="molecule type" value="Genomic_DNA"/>
</dbReference>
<accession>A0A0F9M9W5</accession>
<protein>
    <submittedName>
        <fullName evidence="1">Uncharacterized protein</fullName>
    </submittedName>
</protein>